<dbReference type="CDD" id="cd15482">
    <property type="entry name" value="Sialidase_non-viral"/>
    <property type="match status" value="1"/>
</dbReference>
<dbReference type="Gene3D" id="2.120.10.10">
    <property type="match status" value="1"/>
</dbReference>
<dbReference type="InterPro" id="IPR036278">
    <property type="entry name" value="Sialidase_sf"/>
</dbReference>
<dbReference type="Pfam" id="PF13088">
    <property type="entry name" value="BNR_2"/>
    <property type="match status" value="1"/>
</dbReference>
<dbReference type="Proteomes" id="UP001595962">
    <property type="component" value="Unassembled WGS sequence"/>
</dbReference>
<feature type="region of interest" description="Disordered" evidence="4">
    <location>
        <begin position="513"/>
        <end position="540"/>
    </location>
</feature>
<dbReference type="EMBL" id="JBHSGB010000003">
    <property type="protein sequence ID" value="MFC4654023.1"/>
    <property type="molecule type" value="Genomic_DNA"/>
</dbReference>
<keyword evidence="5" id="KW-0732">Signal</keyword>
<evidence type="ECO:0000313" key="8">
    <source>
        <dbReference type="EMBL" id="MFC4654023.1"/>
    </source>
</evidence>
<evidence type="ECO:0000256" key="5">
    <source>
        <dbReference type="SAM" id="SignalP"/>
    </source>
</evidence>
<sequence length="773" mass="83181">MRNVFTAIVVLCSTLSFASQASLQSYDAGNLNPNPAAQGWTADRSLSGTGSIDTSTGEPLYLVDGTRGRSEWRIVPNAAVHSAASSFGWHYMAEMRLLEGGYFTNYYANGAKRYLPIVSLSNGRLEVTLVGHAQTTPFVIATGADATAFHRYEIVTLPNSNGMASFYVDGQLIAKDWPGASTTQNFVTWGNGSSGVSGKALYRDVRFEVHGDAVFASPDRIPSVISTKDNSGVVAIFAEQRIGGGDPGSASNTNNIITRVSTDFGLTWSASSNISAPANTNNGFDFSDPRPVLDEINQRLIVTYAKWPTNAAQNGDVIKPWLDNALLFNEFDLVSKTWSLPTQLPTTSVKEQGLQIVGLAGSHIFSRASNLIPTDSWQLTANLRIAGGGANIVSASNGSKLFQATFARTATDNLVVQLNGLANTYSLKTANDRPFAFFDIEIAFNPASQAATLKVDGLTIATWNGQSATSGLVSFGNNDAAIDGRMHIANIELVKNSSLAFKFDAAALTGLNPATNQTTPESQGWTKTSQGSGFTQYGDSSINPGPGHGIALNRQTFSQGEHNGRLIYPAIQLDKSFLNVVSIYSDDNGQQWQYGDELPLPYQWSGTTLKTLEPSEADIVELLDGRLLMTVRLDFNQIVNGVNYGPRYQFVSQNGGETWSMLTGNGANAFPNISTGTVDASITRIEQTNGTSYLAFTNPIGDLTTHAGRTNLGLWLSFDEGQTWKGPLQLVSGGSAYSDIIQINDSQALVIFEDNTSQIRTMRLPIHLLRQLL</sequence>
<keyword evidence="8" id="KW-0378">Hydrolase</keyword>
<dbReference type="PANTHER" id="PTHR10628">
    <property type="entry name" value="SIALIDASE"/>
    <property type="match status" value="1"/>
</dbReference>
<keyword evidence="8" id="KW-0326">Glycosidase</keyword>
<dbReference type="PANTHER" id="PTHR10628:SF30">
    <property type="entry name" value="EXO-ALPHA-SIALIDASE"/>
    <property type="match status" value="1"/>
</dbReference>
<dbReference type="Gene3D" id="2.60.120.200">
    <property type="match status" value="2"/>
</dbReference>
<evidence type="ECO:0000256" key="1">
    <source>
        <dbReference type="ARBA" id="ARBA00000427"/>
    </source>
</evidence>
<comment type="similarity">
    <text evidence="2">Belongs to the glycosyl hydrolase 33 family.</text>
</comment>
<evidence type="ECO:0000256" key="2">
    <source>
        <dbReference type="ARBA" id="ARBA00009348"/>
    </source>
</evidence>
<dbReference type="GO" id="GO:0004308">
    <property type="term" value="F:exo-alpha-sialidase activity"/>
    <property type="evidence" value="ECO:0007669"/>
    <property type="project" value="UniProtKB-EC"/>
</dbReference>
<accession>A0ABV9JJ29</accession>
<feature type="chain" id="PRO_5047303688" description="exo-alpha-sialidase" evidence="5">
    <location>
        <begin position="22"/>
        <end position="773"/>
    </location>
</feature>
<dbReference type="EC" id="3.2.1.18" evidence="3"/>
<dbReference type="InterPro" id="IPR015344">
    <property type="entry name" value="VCNA_lectin-like_dom"/>
</dbReference>
<evidence type="ECO:0000259" key="6">
    <source>
        <dbReference type="Pfam" id="PF09264"/>
    </source>
</evidence>
<dbReference type="InterPro" id="IPR026856">
    <property type="entry name" value="Sialidase_fam"/>
</dbReference>
<organism evidence="8 9">
    <name type="scientific">Rheinheimera marina</name>
    <dbReference type="NCBI Taxonomy" id="1774958"/>
    <lineage>
        <taxon>Bacteria</taxon>
        <taxon>Pseudomonadati</taxon>
        <taxon>Pseudomonadota</taxon>
        <taxon>Gammaproteobacteria</taxon>
        <taxon>Chromatiales</taxon>
        <taxon>Chromatiaceae</taxon>
        <taxon>Rheinheimera</taxon>
    </lineage>
</organism>
<dbReference type="Pfam" id="PF09264">
    <property type="entry name" value="Sial-lect-inser"/>
    <property type="match status" value="2"/>
</dbReference>
<feature type="domain" description="Vibrio cholerae neuraminidase lectin-like" evidence="6">
    <location>
        <begin position="67"/>
        <end position="215"/>
    </location>
</feature>
<feature type="domain" description="Sialidase" evidence="7">
    <location>
        <begin position="555"/>
        <end position="746"/>
    </location>
</feature>
<dbReference type="RefSeq" id="WP_377331687.1">
    <property type="nucleotide sequence ID" value="NZ_JBHSGB010000003.1"/>
</dbReference>
<dbReference type="SUPFAM" id="SSF50939">
    <property type="entry name" value="Sialidases"/>
    <property type="match status" value="1"/>
</dbReference>
<feature type="domain" description="Vibrio cholerae neuraminidase lectin-like" evidence="6">
    <location>
        <begin position="346"/>
        <end position="541"/>
    </location>
</feature>
<dbReference type="SUPFAM" id="SSF49899">
    <property type="entry name" value="Concanavalin A-like lectins/glucanases"/>
    <property type="match status" value="2"/>
</dbReference>
<reference evidence="9" key="1">
    <citation type="journal article" date="2019" name="Int. J. Syst. Evol. Microbiol.">
        <title>The Global Catalogue of Microorganisms (GCM) 10K type strain sequencing project: providing services to taxonomists for standard genome sequencing and annotation.</title>
        <authorList>
            <consortium name="The Broad Institute Genomics Platform"/>
            <consortium name="The Broad Institute Genome Sequencing Center for Infectious Disease"/>
            <person name="Wu L."/>
            <person name="Ma J."/>
        </authorList>
    </citation>
    <scope>NUCLEOTIDE SEQUENCE [LARGE SCALE GENOMIC DNA]</scope>
    <source>
        <strain evidence="9">DT28</strain>
    </source>
</reference>
<evidence type="ECO:0000256" key="3">
    <source>
        <dbReference type="ARBA" id="ARBA00012733"/>
    </source>
</evidence>
<comment type="catalytic activity">
    <reaction evidence="1">
        <text>Hydrolysis of alpha-(2-&gt;3)-, alpha-(2-&gt;6)-, alpha-(2-&gt;8)- glycosidic linkages of terminal sialic acid residues in oligosaccharides, glycoproteins, glycolipids, colominic acid and synthetic substrates.</text>
        <dbReference type="EC" id="3.2.1.18"/>
    </reaction>
</comment>
<feature type="signal peptide" evidence="5">
    <location>
        <begin position="1"/>
        <end position="21"/>
    </location>
</feature>
<protein>
    <recommendedName>
        <fullName evidence="3">exo-alpha-sialidase</fullName>
        <ecNumber evidence="3">3.2.1.18</ecNumber>
    </recommendedName>
</protein>
<evidence type="ECO:0000256" key="4">
    <source>
        <dbReference type="SAM" id="MobiDB-lite"/>
    </source>
</evidence>
<keyword evidence="9" id="KW-1185">Reference proteome</keyword>
<name>A0ABV9JJ29_9GAMM</name>
<comment type="caution">
    <text evidence="8">The sequence shown here is derived from an EMBL/GenBank/DDBJ whole genome shotgun (WGS) entry which is preliminary data.</text>
</comment>
<dbReference type="InterPro" id="IPR011040">
    <property type="entry name" value="Sialidase"/>
</dbReference>
<evidence type="ECO:0000313" key="9">
    <source>
        <dbReference type="Proteomes" id="UP001595962"/>
    </source>
</evidence>
<evidence type="ECO:0000259" key="7">
    <source>
        <dbReference type="Pfam" id="PF13088"/>
    </source>
</evidence>
<dbReference type="InterPro" id="IPR013320">
    <property type="entry name" value="ConA-like_dom_sf"/>
</dbReference>
<proteinExistence type="inferred from homology"/>
<gene>
    <name evidence="8" type="ORF">ACFO3I_03170</name>
</gene>